<reference evidence="1 2" key="1">
    <citation type="submission" date="2019-08" db="EMBL/GenBank/DDBJ databases">
        <title>In-depth cultivation of the pig gut microbiome towards novel bacterial diversity and tailored functional studies.</title>
        <authorList>
            <person name="Wylensek D."/>
            <person name="Hitch T.C.A."/>
            <person name="Clavel T."/>
        </authorList>
    </citation>
    <scope>NUCLEOTIDE SEQUENCE [LARGE SCALE GENOMIC DNA]</scope>
    <source>
        <strain evidence="1 2">WCA-389-WT-23D1</strain>
    </source>
</reference>
<organism evidence="1 2">
    <name type="scientific">Clostridium porci</name>
    <dbReference type="NCBI Taxonomy" id="2605778"/>
    <lineage>
        <taxon>Bacteria</taxon>
        <taxon>Bacillati</taxon>
        <taxon>Bacillota</taxon>
        <taxon>Clostridia</taxon>
        <taxon>Eubacteriales</taxon>
        <taxon>Clostridiaceae</taxon>
        <taxon>Clostridium</taxon>
    </lineage>
</organism>
<dbReference type="RefSeq" id="WP_154471974.1">
    <property type="nucleotide sequence ID" value="NZ_VUMD01000006.1"/>
</dbReference>
<evidence type="ECO:0000313" key="2">
    <source>
        <dbReference type="Proteomes" id="UP000429958"/>
    </source>
</evidence>
<keyword evidence="2" id="KW-1185">Reference proteome</keyword>
<evidence type="ECO:0000313" key="1">
    <source>
        <dbReference type="EMBL" id="MSS36530.1"/>
    </source>
</evidence>
<comment type="caution">
    <text evidence="1">The sequence shown here is derived from an EMBL/GenBank/DDBJ whole genome shotgun (WGS) entry which is preliminary data.</text>
</comment>
<sequence length="399" mass="47126">MKDNRQNKNNAVKFDMDTFEKKYCKRYGVDPLYIASLRGIDTNNTEAYLTFLIECVGTEEEKRARKAELKQKPSVPLMTIAPIPDTGMTKQILDRFSCFPSMLHQRYADRMVEEWRENPDKFFTWVLQTMQTQKGNKIDAIDKTQPIGPENCRLSNKAKEQVEEDPFIQSVIEMAVPFKFNVQNKYKTLVSLRELDPEKWNYRDFCAWVQKQIEKGEMGPYLNRLDITKPYTPTNCYFSFRPRNGRSHGMSKTRLYSKWGYVTRNYKDMIDQPITLREFIDDAMSKNFHPNSRMRVRKNGPKITLQNVEFWSAEDYDDINRILGVFRAIPKEKNGFESIISFMDWTVRSGYCEFMDFKKVGRGKYSEKTCVWDIFTEEAYVASKGRRTYDIYQKKAANE</sequence>
<name>A0A7X2NKU0_9CLOT</name>
<dbReference type="Proteomes" id="UP000429958">
    <property type="component" value="Unassembled WGS sequence"/>
</dbReference>
<gene>
    <name evidence="1" type="ORF">FYJ39_08095</name>
</gene>
<accession>A0A7X2NKU0</accession>
<dbReference type="EMBL" id="VUMD01000006">
    <property type="protein sequence ID" value="MSS36530.1"/>
    <property type="molecule type" value="Genomic_DNA"/>
</dbReference>
<dbReference type="AlphaFoldDB" id="A0A7X2NKU0"/>
<protein>
    <submittedName>
        <fullName evidence="1">Uncharacterized protein</fullName>
    </submittedName>
</protein>
<proteinExistence type="predicted"/>